<proteinExistence type="inferred from homology"/>
<dbReference type="OrthoDB" id="128040at2"/>
<dbReference type="Proteomes" id="UP000315891">
    <property type="component" value="Chromosome"/>
</dbReference>
<dbReference type="InterPro" id="IPR049453">
    <property type="entry name" value="Memb_transporter_dom"/>
</dbReference>
<feature type="transmembrane region" description="Helical" evidence="7">
    <location>
        <begin position="444"/>
        <end position="467"/>
    </location>
</feature>
<evidence type="ECO:0000256" key="7">
    <source>
        <dbReference type="SAM" id="Phobius"/>
    </source>
</evidence>
<evidence type="ECO:0000256" key="6">
    <source>
        <dbReference type="ARBA" id="ARBA00043993"/>
    </source>
</evidence>
<keyword evidence="5 7" id="KW-0472">Membrane</keyword>
<sequence>MRVALRNTVAVLAPLAIGIAIGQQAAGLAATSGALNTMFSDQPGPYRLRMARMLAAATGAGLAALVGILVGASTPWTLLAVVAYSLAGGMMVALGPMAARVGLTSLIVLLITADMRLPAHAAPGVALAIFGGGLLQMLFALAAWPLQRYRPERFALASVLEQLAQAARAPSDPNAPPPASQAASDVVETLHGEYRARGIAVQAFRVLADTCERARVELVTLGDIGQRIADAGLGERLHAVTTACADVLDALADGMRRAQPVAADPLLEAYAGKVSGFADAASGELPARDRRLARIALVRAQGLGGQLRALARNSALASSRGEIEARSAEARLPAALRPADPRNILRANLKLSSVALRHALRCTVCVGLSFVVERALAMPHGVWLPMTTAIVLKPDFGGTLRFGLLRTLGTFAGLLVASVLIHYGMDSAPAKLALMALLCLGFRLYAQANYALAVALLTGLLVLLFSFEGVAPAEALEMRIIATVLAAVLALGAYLLWPTWESERVQPALASLIECYRQHLRALLAGDMPALHETRNASRSARTNVLASLERLRAEPRGAAGPKTVERAESLLSNANRLIRAAIPIEAMLIDKAKLPELPELQRFAAEVDAALGAIVASLRNGKPLQHASLRPGERALAARLKADDGDDAVDAALADACDRIADSIDSLAHILRETSAAATAAPAAAG</sequence>
<dbReference type="PANTHER" id="PTHR30509">
    <property type="entry name" value="P-HYDROXYBENZOIC ACID EFFLUX PUMP SUBUNIT-RELATED"/>
    <property type="match status" value="1"/>
</dbReference>
<feature type="transmembrane region" description="Helical" evidence="7">
    <location>
        <begin position="403"/>
        <end position="424"/>
    </location>
</feature>
<dbReference type="AlphaFoldDB" id="A0A516V8A5"/>
<evidence type="ECO:0000256" key="1">
    <source>
        <dbReference type="ARBA" id="ARBA00004651"/>
    </source>
</evidence>
<evidence type="ECO:0000256" key="2">
    <source>
        <dbReference type="ARBA" id="ARBA00022475"/>
    </source>
</evidence>
<evidence type="ECO:0000256" key="5">
    <source>
        <dbReference type="ARBA" id="ARBA00023136"/>
    </source>
</evidence>
<organism evidence="9 10">
    <name type="scientific">Pseudoluteimonas lycopersici</name>
    <dbReference type="NCBI Taxonomy" id="1324796"/>
    <lineage>
        <taxon>Bacteria</taxon>
        <taxon>Pseudomonadati</taxon>
        <taxon>Pseudomonadota</taxon>
        <taxon>Gammaproteobacteria</taxon>
        <taxon>Lysobacterales</taxon>
        <taxon>Lysobacteraceae</taxon>
        <taxon>Pseudoluteimonas</taxon>
    </lineage>
</organism>
<keyword evidence="3 7" id="KW-0812">Transmembrane</keyword>
<feature type="transmembrane region" description="Helical" evidence="7">
    <location>
        <begin position="479"/>
        <end position="497"/>
    </location>
</feature>
<accession>A0A516V8A5</accession>
<feature type="transmembrane region" description="Helical" evidence="7">
    <location>
        <begin position="91"/>
        <end position="113"/>
    </location>
</feature>
<gene>
    <name evidence="9" type="ORF">FNZ56_02540</name>
</gene>
<name>A0A516V8A5_9GAMM</name>
<feature type="domain" description="Integral membrane bound transporter" evidence="8">
    <location>
        <begin position="369"/>
        <end position="491"/>
    </location>
</feature>
<keyword evidence="4 7" id="KW-1133">Transmembrane helix</keyword>
<feature type="transmembrane region" description="Helical" evidence="7">
    <location>
        <begin position="53"/>
        <end position="79"/>
    </location>
</feature>
<evidence type="ECO:0000256" key="4">
    <source>
        <dbReference type="ARBA" id="ARBA00022989"/>
    </source>
</evidence>
<evidence type="ECO:0000313" key="9">
    <source>
        <dbReference type="EMBL" id="QDQ74730.1"/>
    </source>
</evidence>
<evidence type="ECO:0000259" key="8">
    <source>
        <dbReference type="Pfam" id="PF13515"/>
    </source>
</evidence>
<evidence type="ECO:0000313" key="10">
    <source>
        <dbReference type="Proteomes" id="UP000315891"/>
    </source>
</evidence>
<evidence type="ECO:0000256" key="3">
    <source>
        <dbReference type="ARBA" id="ARBA00022692"/>
    </source>
</evidence>
<keyword evidence="2" id="KW-1003">Cell membrane</keyword>
<keyword evidence="10" id="KW-1185">Reference proteome</keyword>
<dbReference type="PANTHER" id="PTHR30509:SF8">
    <property type="entry name" value="INNER MEMBRANE PROTEIN YCCS"/>
    <property type="match status" value="1"/>
</dbReference>
<dbReference type="Pfam" id="PF13515">
    <property type="entry name" value="FUSC_2"/>
    <property type="match status" value="1"/>
</dbReference>
<feature type="transmembrane region" description="Helical" evidence="7">
    <location>
        <begin position="125"/>
        <end position="146"/>
    </location>
</feature>
<dbReference type="EMBL" id="CP041742">
    <property type="protein sequence ID" value="QDQ74730.1"/>
    <property type="molecule type" value="Genomic_DNA"/>
</dbReference>
<reference evidence="9 10" key="1">
    <citation type="submission" date="2019-07" db="EMBL/GenBank/DDBJ databases">
        <title>Lysobacter weifangensis sp. nov., isolated from bensulfuron-methyl contaminated farmland soil.</title>
        <authorList>
            <person name="Zhao H."/>
        </authorList>
    </citation>
    <scope>NUCLEOTIDE SEQUENCE [LARGE SCALE GENOMIC DNA]</scope>
    <source>
        <strain evidence="9 10">CC-Bw-6</strain>
    </source>
</reference>
<protein>
    <recommendedName>
        <fullName evidence="8">Integral membrane bound transporter domain-containing protein</fullName>
    </recommendedName>
</protein>
<comment type="subcellular location">
    <subcellularLocation>
        <location evidence="1">Cell membrane</location>
        <topology evidence="1">Multi-pass membrane protein</topology>
    </subcellularLocation>
</comment>
<dbReference type="RefSeq" id="WP_143880239.1">
    <property type="nucleotide sequence ID" value="NZ_BAABLZ010000002.1"/>
</dbReference>
<dbReference type="GO" id="GO:0005886">
    <property type="term" value="C:plasma membrane"/>
    <property type="evidence" value="ECO:0007669"/>
    <property type="project" value="UniProtKB-SubCell"/>
</dbReference>
<comment type="similarity">
    <text evidence="6">Belongs to the YccS/YhfK family.</text>
</comment>